<gene>
    <name evidence="3" type="ORF">DWB77_06724</name>
</gene>
<evidence type="ECO:0000313" key="3">
    <source>
        <dbReference type="EMBL" id="AYG84510.1"/>
    </source>
</evidence>
<dbReference type="OrthoDB" id="3944519at2"/>
<keyword evidence="4" id="KW-1185">Reference proteome</keyword>
<dbReference type="KEGG" id="shun:DWB77_06724"/>
<evidence type="ECO:0000259" key="2">
    <source>
        <dbReference type="Pfam" id="PF13360"/>
    </source>
</evidence>
<evidence type="ECO:0000313" key="4">
    <source>
        <dbReference type="Proteomes" id="UP000271554"/>
    </source>
</evidence>
<dbReference type="Gene3D" id="2.130.10.10">
    <property type="entry name" value="YVTN repeat-like/Quinoprotein amine dehydrogenase"/>
    <property type="match status" value="1"/>
</dbReference>
<dbReference type="EMBL" id="CP032698">
    <property type="protein sequence ID" value="AYG84510.1"/>
    <property type="molecule type" value="Genomic_DNA"/>
</dbReference>
<feature type="compositionally biased region" description="Low complexity" evidence="1">
    <location>
        <begin position="27"/>
        <end position="50"/>
    </location>
</feature>
<evidence type="ECO:0000256" key="1">
    <source>
        <dbReference type="SAM" id="MobiDB-lite"/>
    </source>
</evidence>
<dbReference type="AlphaFoldDB" id="A0A387HRN3"/>
<reference evidence="3 4" key="1">
    <citation type="submission" date="2018-10" db="EMBL/GenBank/DDBJ databases">
        <title>Relationship between Morphology and Antimicrobial Activity in Streptomyces.</title>
        <authorList>
            <person name="Kang H.J."/>
            <person name="Kim S.B."/>
        </authorList>
    </citation>
    <scope>NUCLEOTIDE SEQUENCE [LARGE SCALE GENOMIC DNA]</scope>
    <source>
        <strain evidence="3 4">BH38</strain>
    </source>
</reference>
<dbReference type="InterPro" id="IPR015943">
    <property type="entry name" value="WD40/YVTN_repeat-like_dom_sf"/>
</dbReference>
<dbReference type="Pfam" id="PF13360">
    <property type="entry name" value="PQQ_2"/>
    <property type="match status" value="1"/>
</dbReference>
<organism evidence="3 4">
    <name type="scientific">Streptomyces hundungensis</name>
    <dbReference type="NCBI Taxonomy" id="1077946"/>
    <lineage>
        <taxon>Bacteria</taxon>
        <taxon>Bacillati</taxon>
        <taxon>Actinomycetota</taxon>
        <taxon>Actinomycetes</taxon>
        <taxon>Kitasatosporales</taxon>
        <taxon>Streptomycetaceae</taxon>
        <taxon>Streptomyces</taxon>
    </lineage>
</organism>
<dbReference type="InterPro" id="IPR002372">
    <property type="entry name" value="PQQ_rpt_dom"/>
</dbReference>
<proteinExistence type="predicted"/>
<dbReference type="InterPro" id="IPR011047">
    <property type="entry name" value="Quinoprotein_ADH-like_sf"/>
</dbReference>
<feature type="region of interest" description="Disordered" evidence="1">
    <location>
        <begin position="26"/>
        <end position="65"/>
    </location>
</feature>
<name>A0A387HRN3_9ACTN</name>
<dbReference type="Proteomes" id="UP000271554">
    <property type="component" value="Chromosome"/>
</dbReference>
<sequence length="476" mass="49770">MILAAVVAGLLVVGGGVYFAVTGHKGGSPTAAPHASPTPSGPSDSPTVDQGDGKGTGIGGGDYDPNANIKAGEARVWLNENETPLTQSGAEQYGPWPVGDVMARALYKEVAGYGAADGKQRWKVTFDTPLCGVPRAPSAQNKLVVGLLENNNKGAHCTILQQVDLATGKAGWKTVRTEDRRGTAALTLQMAITGDTVAMAWAGGATGFSVVDGHKLYDVQKSGGCSSQAFAGGTRLISAGYCFNGADPHDQPGDLLQELDPATGKPKWSYQYDKSWRIGQVLSVDPLVVTALPHEGKTWKILVFAADGKLRSQTEPKFQLPGVCSGFGQSVDRLQDCYGAVADAQTLYLAGDGNETDVTKEADGTQIVAVDLNTGKEKWRASPPQTREVRPLAIEDGKLVVYLHAGHDLPAAVASVAPTGGAPQVLLQSPQAASGAERYFFFPRLAWSGGRVFVLSTLVKTPKAGDSSHAALSFGK</sequence>
<feature type="compositionally biased region" description="Gly residues" evidence="1">
    <location>
        <begin position="53"/>
        <end position="62"/>
    </location>
</feature>
<feature type="domain" description="Pyrrolo-quinoline quinone repeat" evidence="2">
    <location>
        <begin position="74"/>
        <end position="215"/>
    </location>
</feature>
<protein>
    <recommendedName>
        <fullName evidence="2">Pyrrolo-quinoline quinone repeat domain-containing protein</fullName>
    </recommendedName>
</protein>
<accession>A0A387HRN3</accession>
<dbReference type="SUPFAM" id="SSF50998">
    <property type="entry name" value="Quinoprotein alcohol dehydrogenase-like"/>
    <property type="match status" value="1"/>
</dbReference>